<organism evidence="2 3">
    <name type="scientific">Pisolithus microcarpus 441</name>
    <dbReference type="NCBI Taxonomy" id="765257"/>
    <lineage>
        <taxon>Eukaryota</taxon>
        <taxon>Fungi</taxon>
        <taxon>Dikarya</taxon>
        <taxon>Basidiomycota</taxon>
        <taxon>Agaricomycotina</taxon>
        <taxon>Agaricomycetes</taxon>
        <taxon>Agaricomycetidae</taxon>
        <taxon>Boletales</taxon>
        <taxon>Sclerodermatineae</taxon>
        <taxon>Pisolithaceae</taxon>
        <taxon>Pisolithus</taxon>
    </lineage>
</organism>
<reference evidence="2 3" key="1">
    <citation type="submission" date="2014-04" db="EMBL/GenBank/DDBJ databases">
        <authorList>
            <consortium name="DOE Joint Genome Institute"/>
            <person name="Kuo A."/>
            <person name="Kohler A."/>
            <person name="Costa M.D."/>
            <person name="Nagy L.G."/>
            <person name="Floudas D."/>
            <person name="Copeland A."/>
            <person name="Barry K.W."/>
            <person name="Cichocki N."/>
            <person name="Veneault-Fourrey C."/>
            <person name="LaButti K."/>
            <person name="Lindquist E.A."/>
            <person name="Lipzen A."/>
            <person name="Lundell T."/>
            <person name="Morin E."/>
            <person name="Murat C."/>
            <person name="Sun H."/>
            <person name="Tunlid A."/>
            <person name="Henrissat B."/>
            <person name="Grigoriev I.V."/>
            <person name="Hibbett D.S."/>
            <person name="Martin F."/>
            <person name="Nordberg H.P."/>
            <person name="Cantor M.N."/>
            <person name="Hua S.X."/>
        </authorList>
    </citation>
    <scope>NUCLEOTIDE SEQUENCE [LARGE SCALE GENOMIC DNA]</scope>
    <source>
        <strain evidence="2 3">441</strain>
    </source>
</reference>
<dbReference type="EMBL" id="KN833687">
    <property type="protein sequence ID" value="KIK30055.1"/>
    <property type="molecule type" value="Genomic_DNA"/>
</dbReference>
<keyword evidence="3" id="KW-1185">Reference proteome</keyword>
<dbReference type="HOGENOM" id="CLU_3125626_0_0_1"/>
<gene>
    <name evidence="2" type="ORF">PISMIDRAFT_382987</name>
</gene>
<evidence type="ECO:0000256" key="1">
    <source>
        <dbReference type="SAM" id="Phobius"/>
    </source>
</evidence>
<keyword evidence="1" id="KW-1133">Transmembrane helix</keyword>
<evidence type="ECO:0000313" key="2">
    <source>
        <dbReference type="EMBL" id="KIK30055.1"/>
    </source>
</evidence>
<sequence>MTSPGFPKAELNYCFLYIVHNGQVMSTCKYFFFVLLMYHDCPYRRVRSAR</sequence>
<dbReference type="Proteomes" id="UP000054018">
    <property type="component" value="Unassembled WGS sequence"/>
</dbReference>
<protein>
    <submittedName>
        <fullName evidence="2">Uncharacterized protein</fullName>
    </submittedName>
</protein>
<feature type="transmembrane region" description="Helical" evidence="1">
    <location>
        <begin position="15"/>
        <end position="38"/>
    </location>
</feature>
<keyword evidence="1" id="KW-0472">Membrane</keyword>
<accession>A0A0C9YY78</accession>
<keyword evidence="1" id="KW-0812">Transmembrane</keyword>
<evidence type="ECO:0000313" key="3">
    <source>
        <dbReference type="Proteomes" id="UP000054018"/>
    </source>
</evidence>
<reference evidence="3" key="2">
    <citation type="submission" date="2015-01" db="EMBL/GenBank/DDBJ databases">
        <title>Evolutionary Origins and Diversification of the Mycorrhizal Mutualists.</title>
        <authorList>
            <consortium name="DOE Joint Genome Institute"/>
            <consortium name="Mycorrhizal Genomics Consortium"/>
            <person name="Kohler A."/>
            <person name="Kuo A."/>
            <person name="Nagy L.G."/>
            <person name="Floudas D."/>
            <person name="Copeland A."/>
            <person name="Barry K.W."/>
            <person name="Cichocki N."/>
            <person name="Veneault-Fourrey C."/>
            <person name="LaButti K."/>
            <person name="Lindquist E.A."/>
            <person name="Lipzen A."/>
            <person name="Lundell T."/>
            <person name="Morin E."/>
            <person name="Murat C."/>
            <person name="Riley R."/>
            <person name="Ohm R."/>
            <person name="Sun H."/>
            <person name="Tunlid A."/>
            <person name="Henrissat B."/>
            <person name="Grigoriev I.V."/>
            <person name="Hibbett D.S."/>
            <person name="Martin F."/>
        </authorList>
    </citation>
    <scope>NUCLEOTIDE SEQUENCE [LARGE SCALE GENOMIC DNA]</scope>
    <source>
        <strain evidence="3">441</strain>
    </source>
</reference>
<name>A0A0C9YY78_9AGAM</name>
<proteinExistence type="predicted"/>
<dbReference type="AlphaFoldDB" id="A0A0C9YY78"/>